<dbReference type="AlphaFoldDB" id="M8D440"/>
<proteinExistence type="predicted"/>
<keyword evidence="6" id="KW-0732">Signal</keyword>
<dbReference type="Pfam" id="PF01657">
    <property type="entry name" value="Stress-antifung"/>
    <property type="match status" value="2"/>
</dbReference>
<keyword evidence="13" id="KW-1015">Disulfide bond</keyword>
<keyword evidence="3" id="KW-0723">Serine/threonine-protein kinase</keyword>
<sequence length="689" mass="77297">MITVLLLILGFEPFVAAVNPLTQICYYRDSHLNESTYKANLELLSTALFSSASSTRTNLAKGFVGTDQDRIYGVVVCRGDGVVDACPSCITTAFQDVWRVCRNHKEAHILYKDCIVHISAKDLIYDSTVVLNRLLVFTDTTKHNMDPNIPSEVRAKYTDVSIDGNIKVLLQETAKQAAYNSTMMYATGRMDVYSTIPLLYSLAQCNLGLSPNDCWDCLDNIRSAAKSFFYQQRGEWIAGVWCNFRYSTYQFYEGQPMQHITLSGAVDPTTNMPAPKPAPGPVDLHRQKDETPSHKHKRNIIKVLIITTVALLLASFFCFIVWLGLVKRRVKGKLSSQEDEELVWGIGRSPEFKLFDFSEVSNATNNFSDENKLGQGGFGPVYKGQLPEGLEIAIKRLASHSGQGFTEFKNEVQLIAKLQHTNLVRLLGCCSQGEEKILIYEYLPNKSLDSFIFGITSHETKRALLNWNKRKAIIEGIAQGLLYLHKHSRLRVIHRDLKASNILLDSEMNPKISDFGLAKIFSSNDIEGNTKRVAGTYGYMAPEYASEGLFSIKSDVFSFGVLILETIHGKRNSSFHKNGDFFNLLGYWFLFAFCVEMVMLAYRSRDKGVMHAKSNYGCSKNAVAAFARSQVRLTWMYQKTLTVVAKSCCGCSKNIIVVLTRSQLCLMDVAKSFAGGSKNRLRLKLFATP</sequence>
<keyword evidence="7" id="KW-0677">Repeat</keyword>
<dbReference type="InterPro" id="IPR001245">
    <property type="entry name" value="Ser-Thr/Tyr_kinase_cat_dom"/>
</dbReference>
<dbReference type="SUPFAM" id="SSF56112">
    <property type="entry name" value="Protein kinase-like (PK-like)"/>
    <property type="match status" value="1"/>
</dbReference>
<dbReference type="FunFam" id="3.30.200.20:FF:000195">
    <property type="entry name" value="G-type lectin S-receptor-like serine/threonine-protein kinase"/>
    <property type="match status" value="1"/>
</dbReference>
<dbReference type="Pfam" id="PF07714">
    <property type="entry name" value="PK_Tyr_Ser-Thr"/>
    <property type="match status" value="1"/>
</dbReference>
<dbReference type="Gene3D" id="3.30.200.20">
    <property type="entry name" value="Phosphorylase Kinase, domain 1"/>
    <property type="match status" value="1"/>
</dbReference>
<dbReference type="InterPro" id="IPR038408">
    <property type="entry name" value="GNK2_sf"/>
</dbReference>
<evidence type="ECO:0000256" key="3">
    <source>
        <dbReference type="ARBA" id="ARBA00022527"/>
    </source>
</evidence>
<dbReference type="EC" id="2.7.11.1" evidence="2"/>
<name>M8D440_AEGTA</name>
<evidence type="ECO:0000256" key="9">
    <source>
        <dbReference type="ARBA" id="ARBA00022777"/>
    </source>
</evidence>
<comment type="catalytic activity">
    <reaction evidence="15">
        <text>L-threonyl-[protein] + ATP = O-phospho-L-threonyl-[protein] + ADP + H(+)</text>
        <dbReference type="Rhea" id="RHEA:46608"/>
        <dbReference type="Rhea" id="RHEA-COMP:11060"/>
        <dbReference type="Rhea" id="RHEA-COMP:11605"/>
        <dbReference type="ChEBI" id="CHEBI:15378"/>
        <dbReference type="ChEBI" id="CHEBI:30013"/>
        <dbReference type="ChEBI" id="CHEBI:30616"/>
        <dbReference type="ChEBI" id="CHEBI:61977"/>
        <dbReference type="ChEBI" id="CHEBI:456216"/>
        <dbReference type="EC" id="2.7.11.1"/>
    </reaction>
</comment>
<evidence type="ECO:0000256" key="2">
    <source>
        <dbReference type="ARBA" id="ARBA00012513"/>
    </source>
</evidence>
<evidence type="ECO:0000256" key="10">
    <source>
        <dbReference type="ARBA" id="ARBA00022840"/>
    </source>
</evidence>
<dbReference type="PROSITE" id="PS00108">
    <property type="entry name" value="PROTEIN_KINASE_ST"/>
    <property type="match status" value="1"/>
</dbReference>
<evidence type="ECO:0000256" key="12">
    <source>
        <dbReference type="ARBA" id="ARBA00023136"/>
    </source>
</evidence>
<keyword evidence="11" id="KW-1133">Transmembrane helix</keyword>
<dbReference type="PANTHER" id="PTHR27002:SF931">
    <property type="entry name" value="CYSTEINE-RICH RECEPTOR-LIKE PROTEIN KINASE 10"/>
    <property type="match status" value="1"/>
</dbReference>
<dbReference type="InterPro" id="IPR008271">
    <property type="entry name" value="Ser/Thr_kinase_AS"/>
</dbReference>
<dbReference type="GO" id="GO:0005886">
    <property type="term" value="C:plasma membrane"/>
    <property type="evidence" value="ECO:0007669"/>
    <property type="project" value="TreeGrafter"/>
</dbReference>
<evidence type="ECO:0000256" key="7">
    <source>
        <dbReference type="ARBA" id="ARBA00022737"/>
    </source>
</evidence>
<dbReference type="GO" id="GO:0005524">
    <property type="term" value="F:ATP binding"/>
    <property type="evidence" value="ECO:0007669"/>
    <property type="project" value="UniProtKB-KW"/>
</dbReference>
<comment type="subcellular location">
    <subcellularLocation>
        <location evidence="1">Membrane</location>
        <topology evidence="1">Single-pass membrane protein</topology>
    </subcellularLocation>
</comment>
<organism evidence="17">
    <name type="scientific">Aegilops tauschii</name>
    <name type="common">Tausch's goatgrass</name>
    <name type="synonym">Aegilops squarrosa</name>
    <dbReference type="NCBI Taxonomy" id="37682"/>
    <lineage>
        <taxon>Eukaryota</taxon>
        <taxon>Viridiplantae</taxon>
        <taxon>Streptophyta</taxon>
        <taxon>Embryophyta</taxon>
        <taxon>Tracheophyta</taxon>
        <taxon>Spermatophyta</taxon>
        <taxon>Magnoliopsida</taxon>
        <taxon>Liliopsida</taxon>
        <taxon>Poales</taxon>
        <taxon>Poaceae</taxon>
        <taxon>BOP clade</taxon>
        <taxon>Pooideae</taxon>
        <taxon>Triticodae</taxon>
        <taxon>Triticeae</taxon>
        <taxon>Triticinae</taxon>
        <taxon>Aegilops</taxon>
    </lineage>
</organism>
<dbReference type="InterPro" id="IPR011009">
    <property type="entry name" value="Kinase-like_dom_sf"/>
</dbReference>
<dbReference type="InterPro" id="IPR000719">
    <property type="entry name" value="Prot_kinase_dom"/>
</dbReference>
<evidence type="ECO:0000256" key="8">
    <source>
        <dbReference type="ARBA" id="ARBA00022741"/>
    </source>
</evidence>
<evidence type="ECO:0000256" key="5">
    <source>
        <dbReference type="ARBA" id="ARBA00022692"/>
    </source>
</evidence>
<dbReference type="InterPro" id="IPR002902">
    <property type="entry name" value="GNK2"/>
</dbReference>
<dbReference type="FunFam" id="1.10.510.10:FF:001019">
    <property type="entry name" value="G-type lectin S-receptor-like serine/threonine-protein kinase B120"/>
    <property type="match status" value="1"/>
</dbReference>
<keyword evidence="4" id="KW-0808">Transferase</keyword>
<evidence type="ECO:0000256" key="4">
    <source>
        <dbReference type="ARBA" id="ARBA00022679"/>
    </source>
</evidence>
<dbReference type="GO" id="GO:0004674">
    <property type="term" value="F:protein serine/threonine kinase activity"/>
    <property type="evidence" value="ECO:0007669"/>
    <property type="project" value="UniProtKB-KW"/>
</dbReference>
<evidence type="ECO:0000256" key="11">
    <source>
        <dbReference type="ARBA" id="ARBA00022989"/>
    </source>
</evidence>
<comment type="catalytic activity">
    <reaction evidence="16">
        <text>L-seryl-[protein] + ATP = O-phospho-L-seryl-[protein] + ADP + H(+)</text>
        <dbReference type="Rhea" id="RHEA:17989"/>
        <dbReference type="Rhea" id="RHEA-COMP:9863"/>
        <dbReference type="Rhea" id="RHEA-COMP:11604"/>
        <dbReference type="ChEBI" id="CHEBI:15378"/>
        <dbReference type="ChEBI" id="CHEBI:29999"/>
        <dbReference type="ChEBI" id="CHEBI:30616"/>
        <dbReference type="ChEBI" id="CHEBI:83421"/>
        <dbReference type="ChEBI" id="CHEBI:456216"/>
        <dbReference type="EC" id="2.7.11.1"/>
    </reaction>
</comment>
<keyword evidence="10" id="KW-0067">ATP-binding</keyword>
<keyword evidence="12" id="KW-0472">Membrane</keyword>
<evidence type="ECO:0000256" key="16">
    <source>
        <dbReference type="ARBA" id="ARBA00048679"/>
    </source>
</evidence>
<keyword evidence="5" id="KW-0812">Transmembrane</keyword>
<evidence type="ECO:0000256" key="1">
    <source>
        <dbReference type="ARBA" id="ARBA00004167"/>
    </source>
</evidence>
<keyword evidence="8" id="KW-0547">Nucleotide-binding</keyword>
<dbReference type="Gene3D" id="1.10.510.10">
    <property type="entry name" value="Transferase(Phosphotransferase) domain 1"/>
    <property type="match status" value="1"/>
</dbReference>
<dbReference type="PROSITE" id="PS51473">
    <property type="entry name" value="GNK2"/>
    <property type="match status" value="2"/>
</dbReference>
<evidence type="ECO:0000256" key="14">
    <source>
        <dbReference type="ARBA" id="ARBA00023180"/>
    </source>
</evidence>
<protein>
    <recommendedName>
        <fullName evidence="2">non-specific serine/threonine protein kinase</fullName>
        <ecNumber evidence="2">2.7.11.1</ecNumber>
    </recommendedName>
</protein>
<keyword evidence="14" id="KW-0325">Glycoprotein</keyword>
<accession>M8D440</accession>
<dbReference type="Gene3D" id="3.30.430.20">
    <property type="entry name" value="Gnk2 domain, C-X8-C-X2-C motif"/>
    <property type="match status" value="2"/>
</dbReference>
<dbReference type="CDD" id="cd23509">
    <property type="entry name" value="Gnk2-like"/>
    <property type="match status" value="2"/>
</dbReference>
<evidence type="ECO:0000256" key="13">
    <source>
        <dbReference type="ARBA" id="ARBA00023157"/>
    </source>
</evidence>
<dbReference type="SMART" id="SM00220">
    <property type="entry name" value="S_TKc"/>
    <property type="match status" value="1"/>
</dbReference>
<evidence type="ECO:0000256" key="15">
    <source>
        <dbReference type="ARBA" id="ARBA00047899"/>
    </source>
</evidence>
<keyword evidence="9" id="KW-0418">Kinase</keyword>
<dbReference type="PROSITE" id="PS50011">
    <property type="entry name" value="PROTEIN_KINASE_DOM"/>
    <property type="match status" value="1"/>
</dbReference>
<dbReference type="PANTHER" id="PTHR27002">
    <property type="entry name" value="RECEPTOR-LIKE SERINE/THREONINE-PROTEIN KINASE SD1-8"/>
    <property type="match status" value="1"/>
</dbReference>
<dbReference type="EnsemblPlants" id="EMT31076">
    <property type="protein sequence ID" value="EMT31076"/>
    <property type="gene ID" value="F775_11574"/>
</dbReference>
<reference evidence="17" key="1">
    <citation type="submission" date="2015-06" db="UniProtKB">
        <authorList>
            <consortium name="EnsemblPlants"/>
        </authorList>
    </citation>
    <scope>IDENTIFICATION</scope>
</reference>
<evidence type="ECO:0000256" key="6">
    <source>
        <dbReference type="ARBA" id="ARBA00022729"/>
    </source>
</evidence>
<evidence type="ECO:0000313" key="17">
    <source>
        <dbReference type="EnsemblPlants" id="EMT31076"/>
    </source>
</evidence>
<dbReference type="ExpressionAtlas" id="M8D440">
    <property type="expression patterns" value="baseline"/>
</dbReference>